<protein>
    <recommendedName>
        <fullName evidence="9">Lipoprotein signal peptidase</fullName>
        <ecNumber evidence="9">3.4.23.36</ecNumber>
    </recommendedName>
    <alternativeName>
        <fullName evidence="9">Prolipoprotein signal peptidase</fullName>
    </alternativeName>
    <alternativeName>
        <fullName evidence="9">Signal peptidase II</fullName>
        <shortName evidence="9">SPase II</shortName>
    </alternativeName>
</protein>
<comment type="similarity">
    <text evidence="1 9 11">Belongs to the peptidase A8 family.</text>
</comment>
<dbReference type="Pfam" id="PF01252">
    <property type="entry name" value="Peptidase_A8"/>
    <property type="match status" value="1"/>
</dbReference>
<dbReference type="GO" id="GO:0004190">
    <property type="term" value="F:aspartic-type endopeptidase activity"/>
    <property type="evidence" value="ECO:0007669"/>
    <property type="project" value="UniProtKB-EC"/>
</dbReference>
<evidence type="ECO:0000256" key="6">
    <source>
        <dbReference type="ARBA" id="ARBA00022801"/>
    </source>
</evidence>
<dbReference type="Proteomes" id="UP001549119">
    <property type="component" value="Unassembled WGS sequence"/>
</dbReference>
<comment type="subcellular location">
    <subcellularLocation>
        <location evidence="9">Cell membrane</location>
        <topology evidence="9">Multi-pass membrane protein</topology>
    </subcellularLocation>
</comment>
<dbReference type="EC" id="3.4.23.36" evidence="9"/>
<feature type="transmembrane region" description="Helical" evidence="9">
    <location>
        <begin position="144"/>
        <end position="164"/>
    </location>
</feature>
<evidence type="ECO:0000256" key="4">
    <source>
        <dbReference type="ARBA" id="ARBA00022692"/>
    </source>
</evidence>
<keyword evidence="6 9" id="KW-0378">Hydrolase</keyword>
<keyword evidence="8 9" id="KW-0472">Membrane</keyword>
<feature type="active site" evidence="9">
    <location>
        <position position="152"/>
    </location>
</feature>
<comment type="pathway">
    <text evidence="9">Protein modification; lipoprotein biosynthesis (signal peptide cleavage).</text>
</comment>
<dbReference type="PROSITE" id="PS00855">
    <property type="entry name" value="SPASE_II"/>
    <property type="match status" value="1"/>
</dbReference>
<keyword evidence="13" id="KW-1185">Reference proteome</keyword>
<evidence type="ECO:0000256" key="10">
    <source>
        <dbReference type="RuleBase" id="RU000594"/>
    </source>
</evidence>
<sequence>MRASHVVGGAAPAPRPRGAGGAGLLALVLTLILDQATKLGLYFGTDLVLTQPWRLAPFADFVVVWNRGVSYGLFQQEGGIGRWLLVALSLAAALGLGIWMRRATSRLLGIALGLIVGGALGNAIDRAAYGAVFDFVHLHAGGWSWYVFNVADAAIVAGVIGLILDSLSPDGRKDRASPARGDPAPRL</sequence>
<dbReference type="InterPro" id="IPR001872">
    <property type="entry name" value="Peptidase_A8"/>
</dbReference>
<feature type="transmembrane region" description="Helical" evidence="9">
    <location>
        <begin position="80"/>
        <end position="100"/>
    </location>
</feature>
<dbReference type="EMBL" id="JBEPNW010000002">
    <property type="protein sequence ID" value="MET3868911.1"/>
    <property type="molecule type" value="Genomic_DNA"/>
</dbReference>
<evidence type="ECO:0000313" key="13">
    <source>
        <dbReference type="Proteomes" id="UP001549119"/>
    </source>
</evidence>
<evidence type="ECO:0000256" key="7">
    <source>
        <dbReference type="ARBA" id="ARBA00022989"/>
    </source>
</evidence>
<keyword evidence="5 9" id="KW-0064">Aspartyl protease</keyword>
<evidence type="ECO:0000256" key="9">
    <source>
        <dbReference type="HAMAP-Rule" id="MF_00161"/>
    </source>
</evidence>
<comment type="catalytic activity">
    <reaction evidence="9 10">
        <text>Release of signal peptides from bacterial membrane prolipoproteins. Hydrolyzes -Xaa-Yaa-Zaa-|-(S,diacylglyceryl)Cys-, in which Xaa is hydrophobic (preferably Leu), and Yaa (Ala or Ser) and Zaa (Gly or Ala) have small, neutral side chains.</text>
        <dbReference type="EC" id="3.4.23.36"/>
    </reaction>
</comment>
<reference evidence="12 13" key="1">
    <citation type="submission" date="2024-06" db="EMBL/GenBank/DDBJ databases">
        <title>Genomics of switchgrass bacterial isolates.</title>
        <authorList>
            <person name="Shade A."/>
        </authorList>
    </citation>
    <scope>NUCLEOTIDE SEQUENCE [LARGE SCALE GENOMIC DNA]</scope>
    <source>
        <strain evidence="12 13">PvP084</strain>
    </source>
</reference>
<evidence type="ECO:0000256" key="5">
    <source>
        <dbReference type="ARBA" id="ARBA00022750"/>
    </source>
</evidence>
<feature type="transmembrane region" description="Helical" evidence="9">
    <location>
        <begin position="20"/>
        <end position="43"/>
    </location>
</feature>
<evidence type="ECO:0000256" key="2">
    <source>
        <dbReference type="ARBA" id="ARBA00022475"/>
    </source>
</evidence>
<dbReference type="PANTHER" id="PTHR33695:SF1">
    <property type="entry name" value="LIPOPROTEIN SIGNAL PEPTIDASE"/>
    <property type="match status" value="1"/>
</dbReference>
<keyword evidence="4 9" id="KW-0812">Transmembrane</keyword>
<dbReference type="NCBIfam" id="TIGR00077">
    <property type="entry name" value="lspA"/>
    <property type="match status" value="1"/>
</dbReference>
<evidence type="ECO:0000256" key="1">
    <source>
        <dbReference type="ARBA" id="ARBA00006139"/>
    </source>
</evidence>
<comment type="caution">
    <text evidence="12">The sequence shown here is derived from an EMBL/GenBank/DDBJ whole genome shotgun (WGS) entry which is preliminary data.</text>
</comment>
<comment type="function">
    <text evidence="9 10">This protein specifically catalyzes the removal of signal peptides from prolipoproteins.</text>
</comment>
<dbReference type="HAMAP" id="MF_00161">
    <property type="entry name" value="LspA"/>
    <property type="match status" value="1"/>
</dbReference>
<dbReference type="PANTHER" id="PTHR33695">
    <property type="entry name" value="LIPOPROTEIN SIGNAL PEPTIDASE"/>
    <property type="match status" value="1"/>
</dbReference>
<feature type="transmembrane region" description="Helical" evidence="9">
    <location>
        <begin position="107"/>
        <end position="124"/>
    </location>
</feature>
<evidence type="ECO:0000313" key="12">
    <source>
        <dbReference type="EMBL" id="MET3868911.1"/>
    </source>
</evidence>
<organism evidence="12 13">
    <name type="scientific">Methylobacterium radiotolerans</name>
    <dbReference type="NCBI Taxonomy" id="31998"/>
    <lineage>
        <taxon>Bacteria</taxon>
        <taxon>Pseudomonadati</taxon>
        <taxon>Pseudomonadota</taxon>
        <taxon>Alphaproteobacteria</taxon>
        <taxon>Hyphomicrobiales</taxon>
        <taxon>Methylobacteriaceae</taxon>
        <taxon>Methylobacterium</taxon>
    </lineage>
</organism>
<evidence type="ECO:0000256" key="11">
    <source>
        <dbReference type="RuleBase" id="RU004181"/>
    </source>
</evidence>
<feature type="active site" evidence="9">
    <location>
        <position position="134"/>
    </location>
</feature>
<evidence type="ECO:0000256" key="8">
    <source>
        <dbReference type="ARBA" id="ARBA00023136"/>
    </source>
</evidence>
<dbReference type="PRINTS" id="PR00781">
    <property type="entry name" value="LIPOSIGPTASE"/>
</dbReference>
<keyword evidence="7 9" id="KW-1133">Transmembrane helix</keyword>
<evidence type="ECO:0000256" key="3">
    <source>
        <dbReference type="ARBA" id="ARBA00022670"/>
    </source>
</evidence>
<proteinExistence type="inferred from homology"/>
<keyword evidence="3 9" id="KW-0645">Protease</keyword>
<accession>A0ABV2NR58</accession>
<name>A0ABV2NR58_9HYPH</name>
<gene>
    <name evidence="9" type="primary">lspA</name>
    <name evidence="12" type="ORF">ABIC20_006220</name>
</gene>
<keyword evidence="2 9" id="KW-1003">Cell membrane</keyword>